<feature type="region of interest" description="Disordered" evidence="13">
    <location>
        <begin position="802"/>
        <end position="822"/>
    </location>
</feature>
<dbReference type="CDD" id="cd16024">
    <property type="entry name" value="GPI_EPT_2"/>
    <property type="match status" value="1"/>
</dbReference>
<evidence type="ECO:0000256" key="7">
    <source>
        <dbReference type="ARBA" id="ARBA00022692"/>
    </source>
</evidence>
<feature type="transmembrane region" description="Helical" evidence="12">
    <location>
        <begin position="523"/>
        <end position="541"/>
    </location>
</feature>
<dbReference type="GO" id="GO:0006506">
    <property type="term" value="P:GPI anchor biosynthetic process"/>
    <property type="evidence" value="ECO:0007669"/>
    <property type="project" value="UniProtKB-UniPathway"/>
</dbReference>
<feature type="transmembrane region" description="Helical" evidence="12">
    <location>
        <begin position="717"/>
        <end position="739"/>
    </location>
</feature>
<feature type="transmembrane region" description="Helical" evidence="12">
    <location>
        <begin position="759"/>
        <end position="792"/>
    </location>
</feature>
<dbReference type="PANTHER" id="PTHR23072">
    <property type="entry name" value="PHOSPHATIDYLINOSITOL GLYCAN-RELATED"/>
    <property type="match status" value="1"/>
</dbReference>
<dbReference type="SUPFAM" id="SSF53649">
    <property type="entry name" value="Alkaline phosphatase-like"/>
    <property type="match status" value="1"/>
</dbReference>
<reference evidence="15 16" key="1">
    <citation type="journal article" date="2018" name="Nat. Ecol. Evol.">
        <title>Pezizomycetes genomes reveal the molecular basis of ectomycorrhizal truffle lifestyle.</title>
        <authorList>
            <person name="Murat C."/>
            <person name="Payen T."/>
            <person name="Noel B."/>
            <person name="Kuo A."/>
            <person name="Morin E."/>
            <person name="Chen J."/>
            <person name="Kohler A."/>
            <person name="Krizsan K."/>
            <person name="Balestrini R."/>
            <person name="Da Silva C."/>
            <person name="Montanini B."/>
            <person name="Hainaut M."/>
            <person name="Levati E."/>
            <person name="Barry K.W."/>
            <person name="Belfiori B."/>
            <person name="Cichocki N."/>
            <person name="Clum A."/>
            <person name="Dockter R.B."/>
            <person name="Fauchery L."/>
            <person name="Guy J."/>
            <person name="Iotti M."/>
            <person name="Le Tacon F."/>
            <person name="Lindquist E.A."/>
            <person name="Lipzen A."/>
            <person name="Malagnac F."/>
            <person name="Mello A."/>
            <person name="Molinier V."/>
            <person name="Miyauchi S."/>
            <person name="Poulain J."/>
            <person name="Riccioni C."/>
            <person name="Rubini A."/>
            <person name="Sitrit Y."/>
            <person name="Splivallo R."/>
            <person name="Traeger S."/>
            <person name="Wang M."/>
            <person name="Zifcakova L."/>
            <person name="Wipf D."/>
            <person name="Zambonelli A."/>
            <person name="Paolocci F."/>
            <person name="Nowrousian M."/>
            <person name="Ottonello S."/>
            <person name="Baldrian P."/>
            <person name="Spatafora J.W."/>
            <person name="Henrissat B."/>
            <person name="Nagy L.G."/>
            <person name="Aury J.M."/>
            <person name="Wincker P."/>
            <person name="Grigoriev I.V."/>
            <person name="Bonfante P."/>
            <person name="Martin F.M."/>
        </authorList>
    </citation>
    <scope>NUCLEOTIDE SEQUENCE [LARGE SCALE GENOMIC DNA]</scope>
    <source>
        <strain evidence="15 16">ATCC MYA-4762</strain>
    </source>
</reference>
<feature type="transmembrane region" description="Helical" evidence="12">
    <location>
        <begin position="588"/>
        <end position="607"/>
    </location>
</feature>
<dbReference type="InParanoid" id="A0A3N4LUN9"/>
<sequence>MRPNQQWLLIAATNLSLVVGIFTFAVGFFPYKPFLPGLSVFSEESELVAAPFNKVVFMVIDALRADFVYSENSNFKFTQSLISSGAAFPFTAHANAPTITMPRIKAMLTGAVPGFLDLILNFAESDTTSTLSHQDTWPAQIKARGGKVAMYGDDTWIKLLPGTFYRQEGTTSFFVADFIEVDNNVTRHVAPELERDDWDALVLHYLGLDHVGHKAGPKSAFMLPKQAEMDGIIRKIYTGLETKHHLKDTVFVLVGDHGMNDAGGHGGSTAGETSAAMLFMSPKFKNYTSGGFPAPAEPHGEFRFHTLVEQTDITPTLAVLLHFPIPKNNVGRVISNFLPMWDEKDRVQVLIQNAQQMLQVVVATFPHFEPLGADSSQCSTKAQAEEIKLACLWAKALEARSLWQRGQATADDAIEELLRFTKEAQGVLAMAASSYNLTLMTIGVFLLIIANILSLISVFFGAGSTGSIIYTFAINIPVAILITLNCIMMFSTSFIEEEHNFWYWISSAWFFVMMLKERRNGEIGISSLVILLLIRISSRWNQTGVKHQGAPDIVTGFLLKHTTVMWILILATYLYSLWRLNKRVCRRWGSAPSFVLASTIISAAVTFKMSFTQQDAIEAIPEWLLPIVQLFESAPLVSLARAAFMALGIAMSITLFAERTKKDPKRSLRISVVLHDLLSVFLATQSRFWNVPLILVFNIQFRMLVKLSSSASQRKRPLLSPLEISLSSLLLQHVAFFALGGSNNISSLDLSNVLNGVSGFNVVIVGILTFLSNWVGPVFWSLGGIVLLRWWADGEVRPVKEKDDREEGRISPVRSDDPGDQEEGVYRQQIALWTLFWSIVGSAVMASCYMHRAHLFIWTVFSPKYIYTMTWSVLHLTVMNIGVGALWRWGNKWAIE</sequence>
<keyword evidence="10 12" id="KW-0472">Membrane</keyword>
<evidence type="ECO:0000313" key="16">
    <source>
        <dbReference type="Proteomes" id="UP000267821"/>
    </source>
</evidence>
<dbReference type="FunCoup" id="A0A3N4LUN9">
    <property type="interactions" value="457"/>
</dbReference>
<feature type="compositionally biased region" description="Basic and acidic residues" evidence="13">
    <location>
        <begin position="802"/>
        <end position="817"/>
    </location>
</feature>
<protein>
    <recommendedName>
        <fullName evidence="4 12">GPI ethanolamine phosphate transferase 2</fullName>
    </recommendedName>
</protein>
<evidence type="ECO:0000256" key="11">
    <source>
        <dbReference type="ARBA" id="ARBA00023180"/>
    </source>
</evidence>
<dbReference type="AlphaFoldDB" id="A0A3N4LUN9"/>
<evidence type="ECO:0000256" key="8">
    <source>
        <dbReference type="ARBA" id="ARBA00022824"/>
    </source>
</evidence>
<feature type="domain" description="GPI ethanolamine phosphate transferase 2 C-terminal" evidence="14">
    <location>
        <begin position="432"/>
        <end position="889"/>
    </location>
</feature>
<keyword evidence="7 12" id="KW-0812">Transmembrane</keyword>
<evidence type="ECO:0000256" key="13">
    <source>
        <dbReference type="SAM" id="MobiDB-lite"/>
    </source>
</evidence>
<feature type="transmembrane region" description="Helical" evidence="12">
    <location>
        <begin position="553"/>
        <end position="576"/>
    </location>
</feature>
<feature type="transmembrane region" description="Helical" evidence="12">
    <location>
        <begin position="472"/>
        <end position="495"/>
    </location>
</feature>
<dbReference type="InterPro" id="IPR039527">
    <property type="entry name" value="PIGG/GPI7"/>
</dbReference>
<feature type="transmembrane region" description="Helical" evidence="12">
    <location>
        <begin position="7"/>
        <end position="31"/>
    </location>
</feature>
<feature type="transmembrane region" description="Helical" evidence="12">
    <location>
        <begin position="830"/>
        <end position="853"/>
    </location>
</feature>
<feature type="transmembrane region" description="Helical" evidence="12">
    <location>
        <begin position="437"/>
        <end position="460"/>
    </location>
</feature>
<dbReference type="EMBL" id="ML121538">
    <property type="protein sequence ID" value="RPB25398.1"/>
    <property type="molecule type" value="Genomic_DNA"/>
</dbReference>
<comment type="pathway">
    <text evidence="2 12">Glycolipid biosynthesis; glycosylphosphatidylinositol-anchor biosynthesis.</text>
</comment>
<dbReference type="OrthoDB" id="272139at2759"/>
<keyword evidence="8 12" id="KW-0256">Endoplasmic reticulum</keyword>
<evidence type="ECO:0000256" key="12">
    <source>
        <dbReference type="RuleBase" id="RU367106"/>
    </source>
</evidence>
<name>A0A3N4LUN9_9PEZI</name>
<comment type="subcellular location">
    <subcellularLocation>
        <location evidence="1 12">Endoplasmic reticulum membrane</location>
        <topology evidence="1 12">Multi-pass membrane protein</topology>
    </subcellularLocation>
</comment>
<dbReference type="Proteomes" id="UP000267821">
    <property type="component" value="Unassembled WGS sequence"/>
</dbReference>
<evidence type="ECO:0000259" key="14">
    <source>
        <dbReference type="Pfam" id="PF19316"/>
    </source>
</evidence>
<keyword evidence="9 12" id="KW-1133">Transmembrane helix</keyword>
<evidence type="ECO:0000256" key="4">
    <source>
        <dbReference type="ARBA" id="ARBA00020830"/>
    </source>
</evidence>
<dbReference type="STRING" id="1051890.A0A3N4LUN9"/>
<comment type="function">
    <text evidence="12">Ethanolamine phosphate transferase involved in glycosylphosphatidylinositol-anchor biosynthesis. Transfers ethanolamine phosphate to the GPI second mannose.</text>
</comment>
<feature type="transmembrane region" description="Helical" evidence="12">
    <location>
        <begin position="865"/>
        <end position="887"/>
    </location>
</feature>
<evidence type="ECO:0000256" key="3">
    <source>
        <dbReference type="ARBA" id="ARBA00005315"/>
    </source>
</evidence>
<dbReference type="InterPro" id="IPR045687">
    <property type="entry name" value="PIGG/GPI7_C"/>
</dbReference>
<dbReference type="PANTHER" id="PTHR23072:SF0">
    <property type="entry name" value="GPI ETHANOLAMINE PHOSPHATE TRANSFERASE 2"/>
    <property type="match status" value="1"/>
</dbReference>
<evidence type="ECO:0000256" key="1">
    <source>
        <dbReference type="ARBA" id="ARBA00004477"/>
    </source>
</evidence>
<gene>
    <name evidence="15" type="ORF">L211DRAFT_121053</name>
</gene>
<evidence type="ECO:0000256" key="6">
    <source>
        <dbReference type="ARBA" id="ARBA00022679"/>
    </source>
</evidence>
<dbReference type="Pfam" id="PF01663">
    <property type="entry name" value="Phosphodiest"/>
    <property type="match status" value="1"/>
</dbReference>
<feature type="transmembrane region" description="Helical" evidence="12">
    <location>
        <begin position="501"/>
        <end position="516"/>
    </location>
</feature>
<evidence type="ECO:0000256" key="9">
    <source>
        <dbReference type="ARBA" id="ARBA00022989"/>
    </source>
</evidence>
<proteinExistence type="inferred from homology"/>
<dbReference type="InterPro" id="IPR037674">
    <property type="entry name" value="PIG-G_N"/>
</dbReference>
<dbReference type="Gene3D" id="3.40.720.10">
    <property type="entry name" value="Alkaline Phosphatase, subunit A"/>
    <property type="match status" value="2"/>
</dbReference>
<keyword evidence="6 12" id="KW-0808">Transferase</keyword>
<evidence type="ECO:0000256" key="5">
    <source>
        <dbReference type="ARBA" id="ARBA00022502"/>
    </source>
</evidence>
<keyword evidence="5 12" id="KW-0337">GPI-anchor biosynthesis</keyword>
<keyword evidence="16" id="KW-1185">Reference proteome</keyword>
<accession>A0A3N4LUN9</accession>
<dbReference type="InterPro" id="IPR002591">
    <property type="entry name" value="Phosphodiest/P_Trfase"/>
</dbReference>
<dbReference type="Pfam" id="PF19316">
    <property type="entry name" value="PIGO_PIGG"/>
    <property type="match status" value="1"/>
</dbReference>
<organism evidence="15 16">
    <name type="scientific">Terfezia boudieri ATCC MYA-4762</name>
    <dbReference type="NCBI Taxonomy" id="1051890"/>
    <lineage>
        <taxon>Eukaryota</taxon>
        <taxon>Fungi</taxon>
        <taxon>Dikarya</taxon>
        <taxon>Ascomycota</taxon>
        <taxon>Pezizomycotina</taxon>
        <taxon>Pezizomycetes</taxon>
        <taxon>Pezizales</taxon>
        <taxon>Pezizaceae</taxon>
        <taxon>Terfezia</taxon>
    </lineage>
</organism>
<dbReference type="UniPathway" id="UPA00196"/>
<evidence type="ECO:0000256" key="10">
    <source>
        <dbReference type="ARBA" id="ARBA00023136"/>
    </source>
</evidence>
<comment type="similarity">
    <text evidence="3 12">Belongs to the PIGG/PIGN/PIGO family. PIGG subfamily.</text>
</comment>
<evidence type="ECO:0000256" key="2">
    <source>
        <dbReference type="ARBA" id="ARBA00004687"/>
    </source>
</evidence>
<dbReference type="InterPro" id="IPR017850">
    <property type="entry name" value="Alkaline_phosphatase_core_sf"/>
</dbReference>
<keyword evidence="11" id="KW-0325">Glycoprotein</keyword>
<dbReference type="GO" id="GO:0005789">
    <property type="term" value="C:endoplasmic reticulum membrane"/>
    <property type="evidence" value="ECO:0007669"/>
    <property type="project" value="UniProtKB-SubCell"/>
</dbReference>
<dbReference type="GO" id="GO:0051267">
    <property type="term" value="F:CP2 mannose-ethanolamine phosphotransferase activity"/>
    <property type="evidence" value="ECO:0007669"/>
    <property type="project" value="TreeGrafter"/>
</dbReference>
<feature type="transmembrane region" description="Helical" evidence="12">
    <location>
        <begin position="634"/>
        <end position="655"/>
    </location>
</feature>
<evidence type="ECO:0000313" key="15">
    <source>
        <dbReference type="EMBL" id="RPB25398.1"/>
    </source>
</evidence>